<dbReference type="PANTHER" id="PTHR33214">
    <property type="entry name" value="BIFUNCTIONAL INHIBITOR/LIPID-TRANSFER PROTEIN/SEED STORAGE 2S ALBUMIN SUPERFAMILY PROTEIN"/>
    <property type="match status" value="1"/>
</dbReference>
<protein>
    <submittedName>
        <fullName evidence="5">Non-specific lipid-transfer protein 2</fullName>
    </submittedName>
</protein>
<dbReference type="SUPFAM" id="SSF47699">
    <property type="entry name" value="Bifunctional inhibitor/lipid-transfer protein/seed storage 2S albumin"/>
    <property type="match status" value="1"/>
</dbReference>
<dbReference type="OrthoDB" id="665742at2759"/>
<evidence type="ECO:0000256" key="2">
    <source>
        <dbReference type="ARBA" id="ARBA00023121"/>
    </source>
</evidence>
<name>A0A6J0KZ65_RAPSA</name>
<dbReference type="Gene3D" id="1.10.110.10">
    <property type="entry name" value="Plant lipid-transfer and hydrophobic proteins"/>
    <property type="match status" value="1"/>
</dbReference>
<dbReference type="InterPro" id="IPR036312">
    <property type="entry name" value="Bifun_inhib/LTP/seed_sf"/>
</dbReference>
<dbReference type="GO" id="GO:0008289">
    <property type="term" value="F:lipid binding"/>
    <property type="evidence" value="ECO:0007669"/>
    <property type="project" value="UniProtKB-KW"/>
</dbReference>
<evidence type="ECO:0000313" key="4">
    <source>
        <dbReference type="Proteomes" id="UP000504610"/>
    </source>
</evidence>
<keyword evidence="1" id="KW-0813">Transport</keyword>
<keyword evidence="3" id="KW-0732">Signal</keyword>
<dbReference type="InterPro" id="IPR033872">
    <property type="entry name" value="nsLTP2"/>
</dbReference>
<organism evidence="4 5">
    <name type="scientific">Raphanus sativus</name>
    <name type="common">Radish</name>
    <name type="synonym">Raphanus raphanistrum var. sativus</name>
    <dbReference type="NCBI Taxonomy" id="3726"/>
    <lineage>
        <taxon>Eukaryota</taxon>
        <taxon>Viridiplantae</taxon>
        <taxon>Streptophyta</taxon>
        <taxon>Embryophyta</taxon>
        <taxon>Tracheophyta</taxon>
        <taxon>Spermatophyta</taxon>
        <taxon>Magnoliopsida</taxon>
        <taxon>eudicotyledons</taxon>
        <taxon>Gunneridae</taxon>
        <taxon>Pentapetalae</taxon>
        <taxon>rosids</taxon>
        <taxon>malvids</taxon>
        <taxon>Brassicales</taxon>
        <taxon>Brassicaceae</taxon>
        <taxon>Brassiceae</taxon>
        <taxon>Raphanus</taxon>
    </lineage>
</organism>
<feature type="signal peptide" evidence="3">
    <location>
        <begin position="1"/>
        <end position="27"/>
    </location>
</feature>
<dbReference type="Proteomes" id="UP000504610">
    <property type="component" value="Chromosome 9"/>
</dbReference>
<dbReference type="GO" id="GO:0006869">
    <property type="term" value="P:lipid transport"/>
    <property type="evidence" value="ECO:0007669"/>
    <property type="project" value="InterPro"/>
</dbReference>
<proteinExistence type="predicted"/>
<evidence type="ECO:0000256" key="3">
    <source>
        <dbReference type="SAM" id="SignalP"/>
    </source>
</evidence>
<dbReference type="AlphaFoldDB" id="A0A6J0KZ65"/>
<dbReference type="KEGG" id="rsz:108823695"/>
<dbReference type="RefSeq" id="XP_018452464.1">
    <property type="nucleotide sequence ID" value="XM_018596962.2"/>
</dbReference>
<dbReference type="PANTHER" id="PTHR33214:SF30">
    <property type="entry name" value="BIFUNCTIONAL INHIBITOR_LIPID-TRANSFER PROTEIN_SEED STORAGE 2S ALBUMIN SUPERFAMILY PROTEIN"/>
    <property type="match status" value="1"/>
</dbReference>
<accession>A0A6J0KZ65</accession>
<evidence type="ECO:0000313" key="5">
    <source>
        <dbReference type="RefSeq" id="XP_018452464.1"/>
    </source>
</evidence>
<reference evidence="5" key="2">
    <citation type="submission" date="2025-08" db="UniProtKB">
        <authorList>
            <consortium name="RefSeq"/>
        </authorList>
    </citation>
    <scope>IDENTIFICATION</scope>
    <source>
        <tissue evidence="5">Leaf</tissue>
    </source>
</reference>
<evidence type="ECO:0000256" key="1">
    <source>
        <dbReference type="ARBA" id="ARBA00022448"/>
    </source>
</evidence>
<feature type="chain" id="PRO_5026878457" evidence="3">
    <location>
        <begin position="28"/>
        <end position="98"/>
    </location>
</feature>
<reference evidence="4" key="1">
    <citation type="journal article" date="2019" name="Database">
        <title>The radish genome database (RadishGD): an integrated information resource for radish genomics.</title>
        <authorList>
            <person name="Yu H.J."/>
            <person name="Baek S."/>
            <person name="Lee Y.J."/>
            <person name="Cho A."/>
            <person name="Mun J.H."/>
        </authorList>
    </citation>
    <scope>NUCLEOTIDE SEQUENCE [LARGE SCALE GENOMIC DNA]</scope>
    <source>
        <strain evidence="4">cv. WK10039</strain>
    </source>
</reference>
<dbReference type="CDD" id="cd01959">
    <property type="entry name" value="nsLTP2"/>
    <property type="match status" value="1"/>
</dbReference>
<dbReference type="GeneID" id="108823695"/>
<sequence>MKAYCTKPVLITCTILLFLILAQENRAAAVEPCNPMQLMPCEEAIVKGSNPSKLCCDRLKQQQHCVCQYMKNPNFKSFLGSPNAKKIATHCHCPIPKC</sequence>
<keyword evidence="4" id="KW-1185">Reference proteome</keyword>
<gene>
    <name evidence="5" type="primary">LOC108823695</name>
</gene>
<keyword evidence="2" id="KW-0446">Lipid-binding</keyword>